<dbReference type="EMBL" id="CABIJS010000066">
    <property type="protein sequence ID" value="VUZ41808.1"/>
    <property type="molecule type" value="Genomic_DNA"/>
</dbReference>
<accession>A0A564Y4S4</accession>
<evidence type="ECO:0000256" key="4">
    <source>
        <dbReference type="ARBA" id="ARBA00022989"/>
    </source>
</evidence>
<evidence type="ECO:0000256" key="2">
    <source>
        <dbReference type="ARBA" id="ARBA00007200"/>
    </source>
</evidence>
<keyword evidence="3 6" id="KW-0812">Transmembrane</keyword>
<protein>
    <recommendedName>
        <fullName evidence="7">Polycystin domain-containing protein</fullName>
    </recommendedName>
</protein>
<reference evidence="8 9" key="1">
    <citation type="submission" date="2019-07" db="EMBL/GenBank/DDBJ databases">
        <authorList>
            <person name="Jastrzebski P J."/>
            <person name="Paukszto L."/>
            <person name="Jastrzebski P J."/>
        </authorList>
    </citation>
    <scope>NUCLEOTIDE SEQUENCE [LARGE SCALE GENOMIC DNA]</scope>
    <source>
        <strain evidence="8 9">WMS-il1</strain>
    </source>
</reference>
<keyword evidence="4 6" id="KW-1133">Transmembrane helix</keyword>
<dbReference type="InterPro" id="IPR046791">
    <property type="entry name" value="Polycystin_dom"/>
</dbReference>
<organism evidence="8 9">
    <name type="scientific">Hymenolepis diminuta</name>
    <name type="common">Rat tapeworm</name>
    <dbReference type="NCBI Taxonomy" id="6216"/>
    <lineage>
        <taxon>Eukaryota</taxon>
        <taxon>Metazoa</taxon>
        <taxon>Spiralia</taxon>
        <taxon>Lophotrochozoa</taxon>
        <taxon>Platyhelminthes</taxon>
        <taxon>Cestoda</taxon>
        <taxon>Eucestoda</taxon>
        <taxon>Cyclophyllidea</taxon>
        <taxon>Hymenolepididae</taxon>
        <taxon>Hymenolepis</taxon>
    </lineage>
</organism>
<dbReference type="PANTHER" id="PTHR10877">
    <property type="entry name" value="POLYCYSTIN FAMILY MEMBER"/>
    <property type="match status" value="1"/>
</dbReference>
<keyword evidence="5 6" id="KW-0472">Membrane</keyword>
<name>A0A564Y4S4_HYMDI</name>
<evidence type="ECO:0000313" key="9">
    <source>
        <dbReference type="Proteomes" id="UP000321570"/>
    </source>
</evidence>
<dbReference type="GO" id="GO:0016020">
    <property type="term" value="C:membrane"/>
    <property type="evidence" value="ECO:0007669"/>
    <property type="project" value="UniProtKB-SubCell"/>
</dbReference>
<feature type="non-terminal residue" evidence="8">
    <location>
        <position position="1"/>
    </location>
</feature>
<evidence type="ECO:0000256" key="3">
    <source>
        <dbReference type="ARBA" id="ARBA00022692"/>
    </source>
</evidence>
<evidence type="ECO:0000256" key="1">
    <source>
        <dbReference type="ARBA" id="ARBA00004141"/>
    </source>
</evidence>
<comment type="similarity">
    <text evidence="2">Belongs to the polycystin family.</text>
</comment>
<evidence type="ECO:0000256" key="5">
    <source>
        <dbReference type="ARBA" id="ARBA00023136"/>
    </source>
</evidence>
<gene>
    <name evidence="8" type="ORF">WMSIL1_LOCUS2377</name>
</gene>
<evidence type="ECO:0000256" key="6">
    <source>
        <dbReference type="SAM" id="Phobius"/>
    </source>
</evidence>
<dbReference type="AlphaFoldDB" id="A0A564Y4S4"/>
<feature type="transmembrane region" description="Helical" evidence="6">
    <location>
        <begin position="141"/>
        <end position="159"/>
    </location>
</feature>
<evidence type="ECO:0000259" key="7">
    <source>
        <dbReference type="Pfam" id="PF20519"/>
    </source>
</evidence>
<dbReference type="Pfam" id="PF20519">
    <property type="entry name" value="Polycystin_dom"/>
    <property type="match status" value="1"/>
</dbReference>
<proteinExistence type="inferred from homology"/>
<dbReference type="Proteomes" id="UP000321570">
    <property type="component" value="Unassembled WGS sequence"/>
</dbReference>
<feature type="domain" description="Polycystin" evidence="7">
    <location>
        <begin position="5"/>
        <end position="132"/>
    </location>
</feature>
<dbReference type="PANTHER" id="PTHR10877:SF183">
    <property type="entry name" value="AT14535P-RELATED"/>
    <property type="match status" value="1"/>
</dbReference>
<dbReference type="InterPro" id="IPR051223">
    <property type="entry name" value="Polycystin"/>
</dbReference>
<sequence>PEILKKCYPNFYPEYESREPITPYPGTTTALSADAWHWRSHSESRSEGVAGTMAYYTGSGYYMDLALTRNETYEMLMELFNGKWLGESTRAIIIDFTLYNANLNFFCVSQLLFETPFTGGVISSAHIRPLHLLRQNSPAEYAIFICEIISLIFVAYYIFREIYAVSLSTTFQPDVL</sequence>
<evidence type="ECO:0000313" key="8">
    <source>
        <dbReference type="EMBL" id="VUZ41808.1"/>
    </source>
</evidence>
<comment type="subcellular location">
    <subcellularLocation>
        <location evidence="1">Membrane</location>
        <topology evidence="1">Multi-pass membrane protein</topology>
    </subcellularLocation>
</comment>
<keyword evidence="9" id="KW-1185">Reference proteome</keyword>